<evidence type="ECO:0000313" key="3">
    <source>
        <dbReference type="Proteomes" id="UP000004691"/>
    </source>
</evidence>
<gene>
    <name evidence="2" type="ORF">SacxiDRAFT_1499</name>
</gene>
<evidence type="ECO:0000256" key="1">
    <source>
        <dbReference type="SAM" id="MobiDB-lite"/>
    </source>
</evidence>
<dbReference type="OrthoDB" id="3627103at2"/>
<feature type="compositionally biased region" description="Low complexity" evidence="1">
    <location>
        <begin position="194"/>
        <end position="203"/>
    </location>
</feature>
<dbReference type="Proteomes" id="UP000004691">
    <property type="component" value="Unassembled WGS sequence"/>
</dbReference>
<dbReference type="STRING" id="882086.SacxiDRAFT_1499"/>
<dbReference type="EMBL" id="JH636049">
    <property type="protein sequence ID" value="EID53747.1"/>
    <property type="molecule type" value="Genomic_DNA"/>
</dbReference>
<protein>
    <submittedName>
        <fullName evidence="2">Uncharacterized protein</fullName>
    </submittedName>
</protein>
<reference evidence="2 3" key="1">
    <citation type="submission" date="2012-01" db="EMBL/GenBank/DDBJ databases">
        <title>Improved High-Quality Draft sequence of Saccharomonospora xinjiangensis XJ-54.</title>
        <authorList>
            <consortium name="US DOE Joint Genome Institute"/>
            <person name="Lucas S."/>
            <person name="Han J."/>
            <person name="Lapidus A."/>
            <person name="Cheng J.-F."/>
            <person name="Goodwin L."/>
            <person name="Pitluck S."/>
            <person name="Peters L."/>
            <person name="Mikhailova N."/>
            <person name="Teshima H."/>
            <person name="Detter J.C."/>
            <person name="Han C."/>
            <person name="Tapia R."/>
            <person name="Land M."/>
            <person name="Hauser L."/>
            <person name="Kyrpides N."/>
            <person name="Ivanova N."/>
            <person name="Pagani I."/>
            <person name="Brambilla E.-M."/>
            <person name="Klenk H.-P."/>
            <person name="Woyke T."/>
        </authorList>
    </citation>
    <scope>NUCLEOTIDE SEQUENCE [LARGE SCALE GENOMIC DNA]</scope>
    <source>
        <strain evidence="2 3">XJ-54</strain>
    </source>
</reference>
<name>I0V0U4_9PSEU</name>
<feature type="region of interest" description="Disordered" evidence="1">
    <location>
        <begin position="194"/>
        <end position="214"/>
    </location>
</feature>
<dbReference type="HOGENOM" id="CLU_1299009_0_0_11"/>
<proteinExistence type="predicted"/>
<sequence length="214" mass="23396">MKITDAAGTTWTVTRRLSPWRRVVQPVNIPIRNYARYRVTPLVPDKPSGRPRRKKNRTGEDSLLRSLMELVAELVMELVGLVWFFAVVVAWLVLLPFAFVELVAQMIVGAVLWLLRVSGVARSRVDVVARYHRTVNISSLTVLTTSGFGAAGRLTQALAEERRDATAPFDPRRGDVAAILARFGGRVERHDAAPDVAARAPGANGSGVPSPAHG</sequence>
<evidence type="ECO:0000313" key="2">
    <source>
        <dbReference type="EMBL" id="EID53747.1"/>
    </source>
</evidence>
<organism evidence="2 3">
    <name type="scientific">Saccharomonospora xinjiangensis XJ-54</name>
    <dbReference type="NCBI Taxonomy" id="882086"/>
    <lineage>
        <taxon>Bacteria</taxon>
        <taxon>Bacillati</taxon>
        <taxon>Actinomycetota</taxon>
        <taxon>Actinomycetes</taxon>
        <taxon>Pseudonocardiales</taxon>
        <taxon>Pseudonocardiaceae</taxon>
        <taxon>Saccharomonospora</taxon>
    </lineage>
</organism>
<dbReference type="RefSeq" id="WP_006237888.1">
    <property type="nucleotide sequence ID" value="NZ_JH636049.1"/>
</dbReference>
<accession>I0V0U4</accession>
<dbReference type="AlphaFoldDB" id="I0V0U4"/>
<keyword evidence="3" id="KW-1185">Reference proteome</keyword>